<dbReference type="InterPro" id="IPR050786">
    <property type="entry name" value="EFG1_rRNA-proc"/>
</dbReference>
<evidence type="ECO:0000256" key="2">
    <source>
        <dbReference type="ARBA" id="ARBA00004604"/>
    </source>
</evidence>
<dbReference type="OrthoDB" id="47732at2759"/>
<dbReference type="GO" id="GO:0000462">
    <property type="term" value="P:maturation of SSU-rRNA from tricistronic rRNA transcript (SSU-rRNA, 5.8S rRNA, LSU-rRNA)"/>
    <property type="evidence" value="ECO:0007669"/>
    <property type="project" value="TreeGrafter"/>
</dbReference>
<feature type="compositionally biased region" description="Low complexity" evidence="9">
    <location>
        <begin position="236"/>
        <end position="248"/>
    </location>
</feature>
<evidence type="ECO:0000256" key="6">
    <source>
        <dbReference type="ARBA" id="ARBA00022552"/>
    </source>
</evidence>
<dbReference type="RefSeq" id="XP_033538066.1">
    <property type="nucleotide sequence ID" value="XM_033681689.1"/>
</dbReference>
<dbReference type="InterPro" id="IPR019310">
    <property type="entry name" value="Efg1"/>
</dbReference>
<evidence type="ECO:0000313" key="10">
    <source>
        <dbReference type="EMBL" id="KAF1816435.1"/>
    </source>
</evidence>
<dbReference type="AlphaFoldDB" id="A0A6G1GEA0"/>
<evidence type="ECO:0000256" key="4">
    <source>
        <dbReference type="ARBA" id="ARBA00018689"/>
    </source>
</evidence>
<feature type="region of interest" description="Disordered" evidence="9">
    <location>
        <begin position="211"/>
        <end position="266"/>
    </location>
</feature>
<evidence type="ECO:0000313" key="12">
    <source>
        <dbReference type="RefSeq" id="XP_033538066.1"/>
    </source>
</evidence>
<keyword evidence="7" id="KW-0175">Coiled coil</keyword>
<reference evidence="12" key="3">
    <citation type="submission" date="2025-04" db="UniProtKB">
        <authorList>
            <consortium name="RefSeq"/>
        </authorList>
    </citation>
    <scope>IDENTIFICATION</scope>
    <source>
        <strain evidence="12">CBS 781.70</strain>
    </source>
</reference>
<evidence type="ECO:0000256" key="7">
    <source>
        <dbReference type="ARBA" id="ARBA00023054"/>
    </source>
</evidence>
<dbReference type="PANTHER" id="PTHR33911:SF1">
    <property type="entry name" value="RRNA-PROCESSING PROTEIN EFG1"/>
    <property type="match status" value="1"/>
</dbReference>
<comment type="similarity">
    <text evidence="3">Belongs to the EFG1 family.</text>
</comment>
<evidence type="ECO:0000256" key="5">
    <source>
        <dbReference type="ARBA" id="ARBA00019827"/>
    </source>
</evidence>
<evidence type="ECO:0000256" key="3">
    <source>
        <dbReference type="ARBA" id="ARBA00006916"/>
    </source>
</evidence>
<dbReference type="Pfam" id="PF10153">
    <property type="entry name" value="Efg1"/>
    <property type="match status" value="1"/>
</dbReference>
<comment type="subcellular location">
    <subcellularLocation>
        <location evidence="2">Nucleus</location>
        <location evidence="2">Nucleolus</location>
    </subcellularLocation>
</comment>
<organism evidence="10">
    <name type="scientific">Eremomyces bilateralis CBS 781.70</name>
    <dbReference type="NCBI Taxonomy" id="1392243"/>
    <lineage>
        <taxon>Eukaryota</taxon>
        <taxon>Fungi</taxon>
        <taxon>Dikarya</taxon>
        <taxon>Ascomycota</taxon>
        <taxon>Pezizomycotina</taxon>
        <taxon>Dothideomycetes</taxon>
        <taxon>Dothideomycetes incertae sedis</taxon>
        <taxon>Eremomycetales</taxon>
        <taxon>Eremomycetaceae</taxon>
        <taxon>Eremomyces</taxon>
    </lineage>
</organism>
<dbReference type="Proteomes" id="UP000504638">
    <property type="component" value="Unplaced"/>
</dbReference>
<dbReference type="EMBL" id="ML975150">
    <property type="protein sequence ID" value="KAF1816435.1"/>
    <property type="molecule type" value="Genomic_DNA"/>
</dbReference>
<feature type="compositionally biased region" description="Basic and acidic residues" evidence="9">
    <location>
        <begin position="215"/>
        <end position="230"/>
    </location>
</feature>
<evidence type="ECO:0000313" key="11">
    <source>
        <dbReference type="Proteomes" id="UP000504638"/>
    </source>
</evidence>
<evidence type="ECO:0000256" key="8">
    <source>
        <dbReference type="ARBA" id="ARBA00023242"/>
    </source>
</evidence>
<gene>
    <name evidence="10 12" type="ORF">P152DRAFT_478974</name>
</gene>
<keyword evidence="8" id="KW-0539">Nucleus</keyword>
<protein>
    <recommendedName>
        <fullName evidence="4">rRNA-processing protein EFG1</fullName>
    </recommendedName>
    <alternativeName>
        <fullName evidence="5">rRNA-processing protein efg1</fullName>
    </alternativeName>
</protein>
<comment type="function">
    <text evidence="1">Involved in rRNA processing.</text>
</comment>
<dbReference type="PANTHER" id="PTHR33911">
    <property type="entry name" value="RRNA-PROCESSING PROTEIN EFG1"/>
    <property type="match status" value="1"/>
</dbReference>
<name>A0A6G1GEA0_9PEZI</name>
<evidence type="ECO:0000256" key="9">
    <source>
        <dbReference type="SAM" id="MobiDB-lite"/>
    </source>
</evidence>
<evidence type="ECO:0000256" key="1">
    <source>
        <dbReference type="ARBA" id="ARBA00002773"/>
    </source>
</evidence>
<feature type="compositionally biased region" description="Basic and acidic residues" evidence="9">
    <location>
        <begin position="249"/>
        <end position="258"/>
    </location>
</feature>
<dbReference type="GO" id="GO:0030688">
    <property type="term" value="C:preribosome, small subunit precursor"/>
    <property type="evidence" value="ECO:0007669"/>
    <property type="project" value="TreeGrafter"/>
</dbReference>
<keyword evidence="11" id="KW-1185">Reference proteome</keyword>
<sequence length="266" mass="29766">MSNPKMSNPKMTPHIDRVRAGRITKPGARPPTTHKPPPASKPTKKFPVNALKKRIRDLERLLKNVDELAADVRVERERELAASRHELGHNQEQQRRGDMIKRYHMVRFFERQKATRAHKKALKALNATTDPAERARLGPLAKAAEIDLNYTMYYPLMLPYVSLYTDHGASSSKNGGADDVEKDKATEEGGNEAVPKRRGDVHVRGMIVEAMENDSLERLRDRGDVEEIQKRRGKAKAAATASKGASSKTGKDGRREGMEGEEVDEG</sequence>
<feature type="compositionally biased region" description="Polar residues" evidence="9">
    <location>
        <begin position="1"/>
        <end position="10"/>
    </location>
</feature>
<feature type="region of interest" description="Disordered" evidence="9">
    <location>
        <begin position="1"/>
        <end position="49"/>
    </location>
</feature>
<proteinExistence type="inferred from homology"/>
<dbReference type="GeneID" id="54422259"/>
<reference evidence="10 12" key="1">
    <citation type="submission" date="2020-01" db="EMBL/GenBank/DDBJ databases">
        <authorList>
            <consortium name="DOE Joint Genome Institute"/>
            <person name="Haridas S."/>
            <person name="Albert R."/>
            <person name="Binder M."/>
            <person name="Bloem J."/>
            <person name="Labutti K."/>
            <person name="Salamov A."/>
            <person name="Andreopoulos B."/>
            <person name="Baker S.E."/>
            <person name="Barry K."/>
            <person name="Bills G."/>
            <person name="Bluhm B.H."/>
            <person name="Cannon C."/>
            <person name="Castanera R."/>
            <person name="Culley D.E."/>
            <person name="Daum C."/>
            <person name="Ezra D."/>
            <person name="Gonzalez J.B."/>
            <person name="Henrissat B."/>
            <person name="Kuo A."/>
            <person name="Liang C."/>
            <person name="Lipzen A."/>
            <person name="Lutzoni F."/>
            <person name="Magnuson J."/>
            <person name="Mondo S."/>
            <person name="Nolan M."/>
            <person name="Ohm R."/>
            <person name="Pangilinan J."/>
            <person name="Park H.-J."/>
            <person name="Ramirez L."/>
            <person name="Alfaro M."/>
            <person name="Sun H."/>
            <person name="Tritt A."/>
            <person name="Yoshinaga Y."/>
            <person name="Zwiers L.-H."/>
            <person name="Turgeon B.G."/>
            <person name="Goodwin S.B."/>
            <person name="Spatafora J.W."/>
            <person name="Crous P.W."/>
            <person name="Grigoriev I.V."/>
        </authorList>
    </citation>
    <scope>NUCLEOTIDE SEQUENCE</scope>
    <source>
        <strain evidence="10 12">CBS 781.70</strain>
    </source>
</reference>
<reference evidence="12" key="2">
    <citation type="submission" date="2020-04" db="EMBL/GenBank/DDBJ databases">
        <authorList>
            <consortium name="NCBI Genome Project"/>
        </authorList>
    </citation>
    <scope>NUCLEOTIDE SEQUENCE</scope>
    <source>
        <strain evidence="12">CBS 781.70</strain>
    </source>
</reference>
<keyword evidence="6" id="KW-0698">rRNA processing</keyword>
<dbReference type="GO" id="GO:0005730">
    <property type="term" value="C:nucleolus"/>
    <property type="evidence" value="ECO:0007669"/>
    <property type="project" value="UniProtKB-SubCell"/>
</dbReference>
<feature type="region of interest" description="Disordered" evidence="9">
    <location>
        <begin position="168"/>
        <end position="199"/>
    </location>
</feature>
<accession>A0A6G1GEA0</accession>